<gene>
    <name evidence="5" type="ORF">MQP27_05490</name>
</gene>
<dbReference type="PANTHER" id="PTHR43827">
    <property type="entry name" value="2,5-DIKETO-D-GLUCONIC ACID REDUCTASE"/>
    <property type="match status" value="1"/>
</dbReference>
<dbReference type="PIRSF" id="PIRSF000097">
    <property type="entry name" value="AKR"/>
    <property type="match status" value="1"/>
</dbReference>
<dbReference type="PROSITE" id="PS00063">
    <property type="entry name" value="ALDOKETO_REDUCTASE_3"/>
    <property type="match status" value="1"/>
</dbReference>
<feature type="domain" description="NADP-dependent oxidoreductase" evidence="4">
    <location>
        <begin position="24"/>
        <end position="262"/>
    </location>
</feature>
<evidence type="ECO:0000313" key="6">
    <source>
        <dbReference type="Proteomes" id="UP001165269"/>
    </source>
</evidence>
<proteinExistence type="inferred from homology"/>
<dbReference type="PROSITE" id="PS00798">
    <property type="entry name" value="ALDOKETO_REDUCTASE_1"/>
    <property type="match status" value="1"/>
</dbReference>
<keyword evidence="3" id="KW-0560">Oxidoreductase</keyword>
<keyword evidence="2" id="KW-0521">NADP</keyword>
<dbReference type="InterPro" id="IPR023210">
    <property type="entry name" value="NADP_OxRdtase_dom"/>
</dbReference>
<dbReference type="CDD" id="cd19071">
    <property type="entry name" value="AKR_AKR1-5-like"/>
    <property type="match status" value="1"/>
</dbReference>
<evidence type="ECO:0000256" key="1">
    <source>
        <dbReference type="ARBA" id="ARBA00007905"/>
    </source>
</evidence>
<evidence type="ECO:0000256" key="2">
    <source>
        <dbReference type="ARBA" id="ARBA00022857"/>
    </source>
</evidence>
<protein>
    <submittedName>
        <fullName evidence="5">Aldo/keto reductase</fullName>
    </submittedName>
</protein>
<dbReference type="InterPro" id="IPR036812">
    <property type="entry name" value="NAD(P)_OxRdtase_dom_sf"/>
</dbReference>
<comment type="caution">
    <text evidence="5">The sequence shown here is derived from an EMBL/GenBank/DDBJ whole genome shotgun (WGS) entry which is preliminary data.</text>
</comment>
<dbReference type="InterPro" id="IPR018170">
    <property type="entry name" value="Aldo/ket_reductase_CS"/>
</dbReference>
<reference evidence="5" key="1">
    <citation type="submission" date="2022-03" db="EMBL/GenBank/DDBJ databases">
        <title>Streptomyces 7R015 and 7R016 isolated from Barleria lupulina in Thailand.</title>
        <authorList>
            <person name="Kanchanasin P."/>
            <person name="Phongsopitanun W."/>
            <person name="Tanasupawat S."/>
        </authorList>
    </citation>
    <scope>NUCLEOTIDE SEQUENCE</scope>
    <source>
        <strain evidence="5">7R015</strain>
    </source>
</reference>
<name>A0ABS9Y020_9ACTN</name>
<dbReference type="Gene3D" id="3.20.20.100">
    <property type="entry name" value="NADP-dependent oxidoreductase domain"/>
    <property type="match status" value="1"/>
</dbReference>
<dbReference type="SUPFAM" id="SSF51430">
    <property type="entry name" value="NAD(P)-linked oxidoreductase"/>
    <property type="match status" value="1"/>
</dbReference>
<evidence type="ECO:0000256" key="3">
    <source>
        <dbReference type="ARBA" id="ARBA00023002"/>
    </source>
</evidence>
<dbReference type="RefSeq" id="WP_242761783.1">
    <property type="nucleotide sequence ID" value="NZ_JALDAY010000002.1"/>
</dbReference>
<sequence length="276" mass="29956">MNLNASTSGDGTRLLADGNRLPVLGLGVWQVPDGRECVNAVRWALDAGYRHIDTAQAYGNEESVGRALRDSGIPREEVFVTTKFQPRSGDPVAQAEASLRRLGLEQVDLYLVHWPAGGPTRAWAGMEQARERGLARSIGVSNFDVAELEAVIAAGSVPPAVNQILFNPPHNRRALLDACVRSDVAVEAYSPLGTGRYVDNPTVAGVARRTGRTPAQVLLRWGVQHGLVVVAKSTHRDRIHENAQIHDFTLSAEDMAELDALDRTGGTGRALESKWW</sequence>
<organism evidence="5 6">
    <name type="scientific">Streptomyces cylindrosporus</name>
    <dbReference type="NCBI Taxonomy" id="2927583"/>
    <lineage>
        <taxon>Bacteria</taxon>
        <taxon>Bacillati</taxon>
        <taxon>Actinomycetota</taxon>
        <taxon>Actinomycetes</taxon>
        <taxon>Kitasatosporales</taxon>
        <taxon>Streptomycetaceae</taxon>
        <taxon>Streptomyces</taxon>
    </lineage>
</organism>
<dbReference type="Proteomes" id="UP001165269">
    <property type="component" value="Unassembled WGS sequence"/>
</dbReference>
<dbReference type="EMBL" id="JALDAY010000002">
    <property type="protein sequence ID" value="MCI3270567.1"/>
    <property type="molecule type" value="Genomic_DNA"/>
</dbReference>
<evidence type="ECO:0000259" key="4">
    <source>
        <dbReference type="Pfam" id="PF00248"/>
    </source>
</evidence>
<accession>A0ABS9Y020</accession>
<dbReference type="InterPro" id="IPR020471">
    <property type="entry name" value="AKR"/>
</dbReference>
<keyword evidence="6" id="KW-1185">Reference proteome</keyword>
<dbReference type="Pfam" id="PF00248">
    <property type="entry name" value="Aldo_ket_red"/>
    <property type="match status" value="1"/>
</dbReference>
<comment type="similarity">
    <text evidence="1">Belongs to the aldo/keto reductase family.</text>
</comment>
<evidence type="ECO:0000313" key="5">
    <source>
        <dbReference type="EMBL" id="MCI3270567.1"/>
    </source>
</evidence>
<dbReference type="PANTHER" id="PTHR43827:SF3">
    <property type="entry name" value="NADP-DEPENDENT OXIDOREDUCTASE DOMAIN-CONTAINING PROTEIN"/>
    <property type="match status" value="1"/>
</dbReference>
<dbReference type="PROSITE" id="PS00062">
    <property type="entry name" value="ALDOKETO_REDUCTASE_2"/>
    <property type="match status" value="1"/>
</dbReference>
<dbReference type="PRINTS" id="PR00069">
    <property type="entry name" value="ALDKETRDTASE"/>
</dbReference>